<dbReference type="RefSeq" id="WP_008504572.1">
    <property type="nucleotide sequence ID" value="NZ_CM001403.1"/>
</dbReference>
<dbReference type="HOGENOM" id="CLU_2343623_0_0_10"/>
<dbReference type="AlphaFoldDB" id="H1Y9X9"/>
<dbReference type="EMBL" id="CM001403">
    <property type="protein sequence ID" value="EHQ24963.1"/>
    <property type="molecule type" value="Genomic_DNA"/>
</dbReference>
<sequence>MEPIKNTAALSAEKLFGILKTEFAGYINSKLDSGLNIGFAHVDDVINVLFPDVIEGIAFSIIVSEKEITVTENHISPEYNSGLLEQQLNDFLTLKAG</sequence>
<dbReference type="OrthoDB" id="797404at2"/>
<evidence type="ECO:0000313" key="2">
    <source>
        <dbReference type="Proteomes" id="UP000002774"/>
    </source>
</evidence>
<accession>H1Y9X9</accession>
<organism evidence="1 2">
    <name type="scientific">Mucilaginibacter paludis DSM 18603</name>
    <dbReference type="NCBI Taxonomy" id="714943"/>
    <lineage>
        <taxon>Bacteria</taxon>
        <taxon>Pseudomonadati</taxon>
        <taxon>Bacteroidota</taxon>
        <taxon>Sphingobacteriia</taxon>
        <taxon>Sphingobacteriales</taxon>
        <taxon>Sphingobacteriaceae</taxon>
        <taxon>Mucilaginibacter</taxon>
    </lineage>
</organism>
<protein>
    <submittedName>
        <fullName evidence="1">Uncharacterized protein</fullName>
    </submittedName>
</protein>
<dbReference type="Proteomes" id="UP000002774">
    <property type="component" value="Chromosome"/>
</dbReference>
<keyword evidence="2" id="KW-1185">Reference proteome</keyword>
<dbReference type="STRING" id="714943.Mucpa_0782"/>
<gene>
    <name evidence="1" type="ORF">Mucpa_0782</name>
</gene>
<reference evidence="1" key="1">
    <citation type="submission" date="2011-09" db="EMBL/GenBank/DDBJ databases">
        <title>The permanent draft genome of Mucilaginibacter paludis DSM 18603.</title>
        <authorList>
            <consortium name="US DOE Joint Genome Institute (JGI-PGF)"/>
            <person name="Lucas S."/>
            <person name="Han J."/>
            <person name="Lapidus A."/>
            <person name="Bruce D."/>
            <person name="Goodwin L."/>
            <person name="Pitluck S."/>
            <person name="Peters L."/>
            <person name="Kyrpides N."/>
            <person name="Mavromatis K."/>
            <person name="Ivanova N."/>
            <person name="Mikhailova N."/>
            <person name="Held B."/>
            <person name="Detter J.C."/>
            <person name="Tapia R."/>
            <person name="Han C."/>
            <person name="Land M."/>
            <person name="Hauser L."/>
            <person name="Markowitz V."/>
            <person name="Cheng J.-F."/>
            <person name="Hugenholtz P."/>
            <person name="Woyke T."/>
            <person name="Wu D."/>
            <person name="Tindall B."/>
            <person name="Brambilla E."/>
            <person name="Klenk H.-P."/>
            <person name="Eisen J.A."/>
        </authorList>
    </citation>
    <scope>NUCLEOTIDE SEQUENCE [LARGE SCALE GENOMIC DNA]</scope>
    <source>
        <strain evidence="1">DSM 18603</strain>
    </source>
</reference>
<proteinExistence type="predicted"/>
<name>H1Y9X9_9SPHI</name>
<evidence type="ECO:0000313" key="1">
    <source>
        <dbReference type="EMBL" id="EHQ24963.1"/>
    </source>
</evidence>